<dbReference type="Pfam" id="PF00440">
    <property type="entry name" value="TetR_N"/>
    <property type="match status" value="1"/>
</dbReference>
<name>A0A7L4YTA4_9ACTN</name>
<feature type="DNA-binding region" description="H-T-H motif" evidence="2">
    <location>
        <begin position="54"/>
        <end position="73"/>
    </location>
</feature>
<dbReference type="AlphaFoldDB" id="A0A7L4YTA4"/>
<dbReference type="PROSITE" id="PS50977">
    <property type="entry name" value="HTH_TETR_2"/>
    <property type="match status" value="1"/>
</dbReference>
<dbReference type="InterPro" id="IPR041583">
    <property type="entry name" value="TetR_C_31"/>
</dbReference>
<evidence type="ECO:0000313" key="6">
    <source>
        <dbReference type="Proteomes" id="UP000463857"/>
    </source>
</evidence>
<reference evidence="5 6" key="1">
    <citation type="journal article" date="2018" name="Int. J. Syst. Evol. Microbiol.">
        <title>Epidermidibacterium keratini gen. nov., sp. nov., a member of the family Sporichthyaceae, isolated from keratin epidermis.</title>
        <authorList>
            <person name="Lee D.G."/>
            <person name="Trujillo M.E."/>
            <person name="Kang S."/>
            <person name="Nam J.J."/>
            <person name="Kim Y.J."/>
        </authorList>
    </citation>
    <scope>NUCLEOTIDE SEQUENCE [LARGE SCALE GENOMIC DNA]</scope>
    <source>
        <strain evidence="5 6">EPI-7</strain>
    </source>
</reference>
<organism evidence="5 6">
    <name type="scientific">Epidermidibacterium keratini</name>
    <dbReference type="NCBI Taxonomy" id="1891644"/>
    <lineage>
        <taxon>Bacteria</taxon>
        <taxon>Bacillati</taxon>
        <taxon>Actinomycetota</taxon>
        <taxon>Actinomycetes</taxon>
        <taxon>Sporichthyales</taxon>
        <taxon>Sporichthyaceae</taxon>
        <taxon>Epidermidibacterium</taxon>
    </lineage>
</organism>
<dbReference type="KEGG" id="eke:EK0264_12120"/>
<dbReference type="GO" id="GO:0003677">
    <property type="term" value="F:DNA binding"/>
    <property type="evidence" value="ECO:0007669"/>
    <property type="project" value="UniProtKB-UniRule"/>
</dbReference>
<dbReference type="Proteomes" id="UP000463857">
    <property type="component" value="Chromosome"/>
</dbReference>
<dbReference type="OrthoDB" id="6929199at2"/>
<dbReference type="InterPro" id="IPR009057">
    <property type="entry name" value="Homeodomain-like_sf"/>
</dbReference>
<keyword evidence="1 2" id="KW-0238">DNA-binding</keyword>
<dbReference type="Pfam" id="PF17940">
    <property type="entry name" value="TetR_C_31"/>
    <property type="match status" value="1"/>
</dbReference>
<gene>
    <name evidence="5" type="ORF">EK0264_12120</name>
</gene>
<keyword evidence="6" id="KW-1185">Reference proteome</keyword>
<dbReference type="InterPro" id="IPR001647">
    <property type="entry name" value="HTH_TetR"/>
</dbReference>
<evidence type="ECO:0000259" key="4">
    <source>
        <dbReference type="PROSITE" id="PS50977"/>
    </source>
</evidence>
<accession>A0A7L4YTA4</accession>
<evidence type="ECO:0000256" key="2">
    <source>
        <dbReference type="PROSITE-ProRule" id="PRU00335"/>
    </source>
</evidence>
<sequence>MGAQAAVDRADHRRHRGAAARGHGVTTPKGERRRTAIVAAAARLALDDGPAAVTHRRVADAASVPLAATTYYFSSRDDLLAEAGARIVSGWALTAERVVADLGPGLADDLIRALLPRRVGNVRGHYEHLVAAGRIPALARAYRDGRRRLEDAVGQILAAHGSSLDPGLVIAVVDGAVVSALSEDRPVKAEVRQMLELALG</sequence>
<dbReference type="InParanoid" id="A0A7L4YTA4"/>
<dbReference type="Gene3D" id="1.10.357.10">
    <property type="entry name" value="Tetracycline Repressor, domain 2"/>
    <property type="match status" value="1"/>
</dbReference>
<feature type="domain" description="HTH tetR-type" evidence="4">
    <location>
        <begin position="31"/>
        <end position="91"/>
    </location>
</feature>
<protein>
    <submittedName>
        <fullName evidence="5">TetR family transcriptional regulator</fullName>
    </submittedName>
</protein>
<proteinExistence type="predicted"/>
<feature type="region of interest" description="Disordered" evidence="3">
    <location>
        <begin position="1"/>
        <end position="32"/>
    </location>
</feature>
<evidence type="ECO:0000256" key="3">
    <source>
        <dbReference type="SAM" id="MobiDB-lite"/>
    </source>
</evidence>
<dbReference type="SUPFAM" id="SSF46689">
    <property type="entry name" value="Homeodomain-like"/>
    <property type="match status" value="1"/>
</dbReference>
<dbReference type="EMBL" id="CP047156">
    <property type="protein sequence ID" value="QHC02416.1"/>
    <property type="molecule type" value="Genomic_DNA"/>
</dbReference>
<evidence type="ECO:0000256" key="1">
    <source>
        <dbReference type="ARBA" id="ARBA00023125"/>
    </source>
</evidence>
<evidence type="ECO:0000313" key="5">
    <source>
        <dbReference type="EMBL" id="QHC02416.1"/>
    </source>
</evidence>